<reference evidence="1" key="1">
    <citation type="submission" date="2014-11" db="EMBL/GenBank/DDBJ databases">
        <authorList>
            <person name="Amaro Gonzalez C."/>
        </authorList>
    </citation>
    <scope>NUCLEOTIDE SEQUENCE</scope>
</reference>
<dbReference type="AlphaFoldDB" id="A0A0E9VGH3"/>
<protein>
    <submittedName>
        <fullName evidence="1">Uncharacterized protein</fullName>
    </submittedName>
</protein>
<reference evidence="1" key="2">
    <citation type="journal article" date="2015" name="Fish Shellfish Immunol.">
        <title>Early steps in the European eel (Anguilla anguilla)-Vibrio vulnificus interaction in the gills: Role of the RtxA13 toxin.</title>
        <authorList>
            <person name="Callol A."/>
            <person name="Pajuelo D."/>
            <person name="Ebbesson L."/>
            <person name="Teles M."/>
            <person name="MacKenzie S."/>
            <person name="Amaro C."/>
        </authorList>
    </citation>
    <scope>NUCLEOTIDE SEQUENCE</scope>
</reference>
<name>A0A0E9VGH3_ANGAN</name>
<proteinExistence type="predicted"/>
<evidence type="ECO:0000313" key="1">
    <source>
        <dbReference type="EMBL" id="JAH76273.1"/>
    </source>
</evidence>
<sequence>MNSSIEKSILVPWQPYLGSLQQFYESSYDLCSSSYLKRASL</sequence>
<dbReference type="EMBL" id="GBXM01032304">
    <property type="protein sequence ID" value="JAH76273.1"/>
    <property type="molecule type" value="Transcribed_RNA"/>
</dbReference>
<organism evidence="1">
    <name type="scientific">Anguilla anguilla</name>
    <name type="common">European freshwater eel</name>
    <name type="synonym">Muraena anguilla</name>
    <dbReference type="NCBI Taxonomy" id="7936"/>
    <lineage>
        <taxon>Eukaryota</taxon>
        <taxon>Metazoa</taxon>
        <taxon>Chordata</taxon>
        <taxon>Craniata</taxon>
        <taxon>Vertebrata</taxon>
        <taxon>Euteleostomi</taxon>
        <taxon>Actinopterygii</taxon>
        <taxon>Neopterygii</taxon>
        <taxon>Teleostei</taxon>
        <taxon>Anguilliformes</taxon>
        <taxon>Anguillidae</taxon>
        <taxon>Anguilla</taxon>
    </lineage>
</organism>
<accession>A0A0E9VGH3</accession>